<dbReference type="Gramene" id="KGN62156">
    <property type="protein sequence ID" value="KGN62156"/>
    <property type="gene ID" value="Csa_2G302230"/>
</dbReference>
<dbReference type="OrthoDB" id="603047at2759"/>
<dbReference type="PANTHER" id="PTHR34808:SF2">
    <property type="entry name" value="EXPRESSED PROTEIN"/>
    <property type="match status" value="1"/>
</dbReference>
<organism evidence="1 2">
    <name type="scientific">Cucumis sativus</name>
    <name type="common">Cucumber</name>
    <dbReference type="NCBI Taxonomy" id="3659"/>
    <lineage>
        <taxon>Eukaryota</taxon>
        <taxon>Viridiplantae</taxon>
        <taxon>Streptophyta</taxon>
        <taxon>Embryophyta</taxon>
        <taxon>Tracheophyta</taxon>
        <taxon>Spermatophyta</taxon>
        <taxon>Magnoliopsida</taxon>
        <taxon>eudicotyledons</taxon>
        <taxon>Gunneridae</taxon>
        <taxon>Pentapetalae</taxon>
        <taxon>rosids</taxon>
        <taxon>fabids</taxon>
        <taxon>Cucurbitales</taxon>
        <taxon>Cucurbitaceae</taxon>
        <taxon>Benincaseae</taxon>
        <taxon>Cucumis</taxon>
    </lineage>
</organism>
<evidence type="ECO:0000313" key="1">
    <source>
        <dbReference type="EMBL" id="KGN62156.1"/>
    </source>
</evidence>
<reference evidence="1 2" key="1">
    <citation type="journal article" date="2009" name="Nat. Genet.">
        <title>The genome of the cucumber, Cucumis sativus L.</title>
        <authorList>
            <person name="Huang S."/>
            <person name="Li R."/>
            <person name="Zhang Z."/>
            <person name="Li L."/>
            <person name="Gu X."/>
            <person name="Fan W."/>
            <person name="Lucas W.J."/>
            <person name="Wang X."/>
            <person name="Xie B."/>
            <person name="Ni P."/>
            <person name="Ren Y."/>
            <person name="Zhu H."/>
            <person name="Li J."/>
            <person name="Lin K."/>
            <person name="Jin W."/>
            <person name="Fei Z."/>
            <person name="Li G."/>
            <person name="Staub J."/>
            <person name="Kilian A."/>
            <person name="van der Vossen E.A."/>
            <person name="Wu Y."/>
            <person name="Guo J."/>
            <person name="He J."/>
            <person name="Jia Z."/>
            <person name="Ren Y."/>
            <person name="Tian G."/>
            <person name="Lu Y."/>
            <person name="Ruan J."/>
            <person name="Qian W."/>
            <person name="Wang M."/>
            <person name="Huang Q."/>
            <person name="Li B."/>
            <person name="Xuan Z."/>
            <person name="Cao J."/>
            <person name="Asan"/>
            <person name="Wu Z."/>
            <person name="Zhang J."/>
            <person name="Cai Q."/>
            <person name="Bai Y."/>
            <person name="Zhao B."/>
            <person name="Han Y."/>
            <person name="Li Y."/>
            <person name="Li X."/>
            <person name="Wang S."/>
            <person name="Shi Q."/>
            <person name="Liu S."/>
            <person name="Cho W.K."/>
            <person name="Kim J.Y."/>
            <person name="Xu Y."/>
            <person name="Heller-Uszynska K."/>
            <person name="Miao H."/>
            <person name="Cheng Z."/>
            <person name="Zhang S."/>
            <person name="Wu J."/>
            <person name="Yang Y."/>
            <person name="Kang H."/>
            <person name="Li M."/>
            <person name="Liang H."/>
            <person name="Ren X."/>
            <person name="Shi Z."/>
            <person name="Wen M."/>
            <person name="Jian M."/>
            <person name="Yang H."/>
            <person name="Zhang G."/>
            <person name="Yang Z."/>
            <person name="Chen R."/>
            <person name="Liu S."/>
            <person name="Li J."/>
            <person name="Ma L."/>
            <person name="Liu H."/>
            <person name="Zhou Y."/>
            <person name="Zhao J."/>
            <person name="Fang X."/>
            <person name="Li G."/>
            <person name="Fang L."/>
            <person name="Li Y."/>
            <person name="Liu D."/>
            <person name="Zheng H."/>
            <person name="Zhang Y."/>
            <person name="Qin N."/>
            <person name="Li Z."/>
            <person name="Yang G."/>
            <person name="Yang S."/>
            <person name="Bolund L."/>
            <person name="Kristiansen K."/>
            <person name="Zheng H."/>
            <person name="Li S."/>
            <person name="Zhang X."/>
            <person name="Yang H."/>
            <person name="Wang J."/>
            <person name="Sun R."/>
            <person name="Zhang B."/>
            <person name="Jiang S."/>
            <person name="Wang J."/>
            <person name="Du Y."/>
            <person name="Li S."/>
        </authorList>
    </citation>
    <scope>NUCLEOTIDE SEQUENCE [LARGE SCALE GENOMIC DNA]</scope>
    <source>
        <strain evidence="2">cv. 9930</strain>
    </source>
</reference>
<protein>
    <submittedName>
        <fullName evidence="1">Uncharacterized protein</fullName>
    </submittedName>
</protein>
<gene>
    <name evidence="1" type="ORF">Csa_2G302230</name>
</gene>
<sequence>MGSIDRKSSIENEPRTLKMHQIQFAREAALYVMNTATIEEAMKIFTEGLQPVECKAIMEDKDSIVKNWYHDEEIDESLQPFYQLRDIVSAPF</sequence>
<name>A0A0A0LQ89_CUCSA</name>
<reference evidence="1 2" key="3">
    <citation type="journal article" date="2010" name="BMC Genomics">
        <title>Transcriptome sequencing and comparative analysis of cucumber flowers with different sex types.</title>
        <authorList>
            <person name="Guo S."/>
            <person name="Zheng Y."/>
            <person name="Joung J.G."/>
            <person name="Liu S."/>
            <person name="Zhang Z."/>
            <person name="Crasta O.R."/>
            <person name="Sobral B.W."/>
            <person name="Xu Y."/>
            <person name="Huang S."/>
            <person name="Fei Z."/>
        </authorList>
    </citation>
    <scope>NUCLEOTIDE SEQUENCE [LARGE SCALE GENOMIC DNA]</scope>
    <source>
        <strain evidence="2">cv. 9930</strain>
    </source>
</reference>
<proteinExistence type="predicted"/>
<dbReference type="Proteomes" id="UP000029981">
    <property type="component" value="Chromosome 2"/>
</dbReference>
<dbReference type="PANTHER" id="PTHR34808">
    <property type="entry name" value="EXPRESSED PROTEIN"/>
    <property type="match status" value="1"/>
</dbReference>
<dbReference type="OMA" id="QPVECKA"/>
<evidence type="ECO:0000313" key="2">
    <source>
        <dbReference type="Proteomes" id="UP000029981"/>
    </source>
</evidence>
<dbReference type="EMBL" id="CM002923">
    <property type="protein sequence ID" value="KGN62156.1"/>
    <property type="molecule type" value="Genomic_DNA"/>
</dbReference>
<accession>A0A0A0LQ89</accession>
<reference evidence="1 2" key="2">
    <citation type="journal article" date="2009" name="PLoS ONE">
        <title>An integrated genetic and cytogenetic map of the cucumber genome.</title>
        <authorList>
            <person name="Ren Y."/>
            <person name="Zhang Z."/>
            <person name="Liu J."/>
            <person name="Staub J.E."/>
            <person name="Han Y."/>
            <person name="Cheng Z."/>
            <person name="Li X."/>
            <person name="Lu J."/>
            <person name="Miao H."/>
            <person name="Kang H."/>
            <person name="Xie B."/>
            <person name="Gu X."/>
            <person name="Wang X."/>
            <person name="Du Y."/>
            <person name="Jin W."/>
            <person name="Huang S."/>
        </authorList>
    </citation>
    <scope>NUCLEOTIDE SEQUENCE [LARGE SCALE GENOMIC DNA]</scope>
    <source>
        <strain evidence="2">cv. 9930</strain>
    </source>
</reference>
<dbReference type="KEGG" id="csv:105434623"/>
<reference evidence="1 2" key="4">
    <citation type="journal article" date="2011" name="BMC Genomics">
        <title>RNA-Seq improves annotation of protein-coding genes in the cucumber genome.</title>
        <authorList>
            <person name="Li Z."/>
            <person name="Zhang Z."/>
            <person name="Yan P."/>
            <person name="Huang S."/>
            <person name="Fei Z."/>
            <person name="Lin K."/>
        </authorList>
    </citation>
    <scope>NUCLEOTIDE SEQUENCE [LARGE SCALE GENOMIC DNA]</scope>
    <source>
        <strain evidence="2">cv. 9930</strain>
    </source>
</reference>
<dbReference type="AlphaFoldDB" id="A0A0A0LQ89"/>
<keyword evidence="2" id="KW-1185">Reference proteome</keyword>